<organism evidence="2 3">
    <name type="scientific">Desmophyllum pertusum</name>
    <dbReference type="NCBI Taxonomy" id="174260"/>
    <lineage>
        <taxon>Eukaryota</taxon>
        <taxon>Metazoa</taxon>
        <taxon>Cnidaria</taxon>
        <taxon>Anthozoa</taxon>
        <taxon>Hexacorallia</taxon>
        <taxon>Scleractinia</taxon>
        <taxon>Caryophylliina</taxon>
        <taxon>Caryophylliidae</taxon>
        <taxon>Desmophyllum</taxon>
    </lineage>
</organism>
<dbReference type="GO" id="GO:0008033">
    <property type="term" value="P:tRNA processing"/>
    <property type="evidence" value="ECO:0007669"/>
    <property type="project" value="TreeGrafter"/>
</dbReference>
<evidence type="ECO:0000313" key="3">
    <source>
        <dbReference type="Proteomes" id="UP001163046"/>
    </source>
</evidence>
<dbReference type="EMBL" id="MU825398">
    <property type="protein sequence ID" value="KAJ7393479.1"/>
    <property type="molecule type" value="Genomic_DNA"/>
</dbReference>
<dbReference type="Pfam" id="PF04032">
    <property type="entry name" value="Rpr2"/>
    <property type="match status" value="1"/>
</dbReference>
<dbReference type="AlphaFoldDB" id="A0A9X0DCZ2"/>
<dbReference type="PANTHER" id="PTHR14742">
    <property type="entry name" value="RIBONUCLEASE P SUBUNIT P21"/>
    <property type="match status" value="1"/>
</dbReference>
<dbReference type="OrthoDB" id="5978989at2759"/>
<feature type="compositionally biased region" description="Basic residues" evidence="1">
    <location>
        <begin position="171"/>
        <end position="182"/>
    </location>
</feature>
<keyword evidence="3" id="KW-1185">Reference proteome</keyword>
<gene>
    <name evidence="2" type="ORF">OS493_006460</name>
</gene>
<reference evidence="2" key="1">
    <citation type="submission" date="2023-01" db="EMBL/GenBank/DDBJ databases">
        <title>Genome assembly of the deep-sea coral Lophelia pertusa.</title>
        <authorList>
            <person name="Herrera S."/>
            <person name="Cordes E."/>
        </authorList>
    </citation>
    <scope>NUCLEOTIDE SEQUENCE</scope>
    <source>
        <strain evidence="2">USNM1676648</strain>
        <tissue evidence="2">Polyp</tissue>
    </source>
</reference>
<feature type="region of interest" description="Disordered" evidence="1">
    <location>
        <begin position="161"/>
        <end position="212"/>
    </location>
</feature>
<proteinExistence type="predicted"/>
<dbReference type="PANTHER" id="PTHR14742:SF4">
    <property type="entry name" value="DDE TNP4 DOMAIN-CONTAINING PROTEIN"/>
    <property type="match status" value="1"/>
</dbReference>
<dbReference type="Proteomes" id="UP001163046">
    <property type="component" value="Unassembled WGS sequence"/>
</dbReference>
<evidence type="ECO:0000313" key="2">
    <source>
        <dbReference type="EMBL" id="KAJ7393479.1"/>
    </source>
</evidence>
<feature type="compositionally biased region" description="Polar residues" evidence="1">
    <location>
        <begin position="195"/>
        <end position="212"/>
    </location>
</feature>
<comment type="caution">
    <text evidence="2">The sequence shown here is derived from an EMBL/GenBank/DDBJ whole genome shotgun (WGS) entry which is preliminary data.</text>
</comment>
<feature type="compositionally biased region" description="Polar residues" evidence="1">
    <location>
        <begin position="145"/>
        <end position="155"/>
    </location>
</feature>
<name>A0A9X0DCZ2_9CNID</name>
<accession>A0A9X0DCZ2</accession>
<dbReference type="GO" id="GO:0005655">
    <property type="term" value="C:nucleolar ribonuclease P complex"/>
    <property type="evidence" value="ECO:0007669"/>
    <property type="project" value="TreeGrafter"/>
</dbReference>
<feature type="region of interest" description="Disordered" evidence="1">
    <location>
        <begin position="136"/>
        <end position="155"/>
    </location>
</feature>
<protein>
    <submittedName>
        <fullName evidence="2">Uncharacterized protein</fullName>
    </submittedName>
</protein>
<evidence type="ECO:0000256" key="1">
    <source>
        <dbReference type="SAM" id="MobiDB-lite"/>
    </source>
</evidence>
<dbReference type="InterPro" id="IPR007175">
    <property type="entry name" value="Rpr2/Snm1/Rpp21"/>
</dbReference>
<sequence length="212" mass="24423">MAASEGIESVKNTMPLMPPDSRSARLSHLWSLASQCAEENPELSRFYMNEIISTEDNGTTDVSAEFCLKYCQHCYILFTGENCRVRVQPKRRKKKNKNRKEDNKYLNKKQVLKLPRKLNHVGVFCKMCGKQTFYPGRERDPQIRTKPSSATPEQNLTAIQETTPVSSKSAKERRRRRSRNSKLKYILQANERQKSMSAGSMPQLQDFLSSLN</sequence>